<keyword evidence="2" id="KW-1185">Reference proteome</keyword>
<reference evidence="1" key="2">
    <citation type="submission" date="2025-09" db="UniProtKB">
        <authorList>
            <consortium name="Ensembl"/>
        </authorList>
    </citation>
    <scope>IDENTIFICATION</scope>
</reference>
<protein>
    <submittedName>
        <fullName evidence="1">Uncharacterized protein</fullName>
    </submittedName>
</protein>
<dbReference type="AlphaFoldDB" id="A0A8C3PLP8"/>
<proteinExistence type="predicted"/>
<name>A0A8C3PLP8_9CHAR</name>
<sequence length="63" mass="7343">SSTSLMTELRSWQKLKCHQMRRSRRFCPYKGIVNCTSTYQDKKAVLQKRDYGSEALLGCLALR</sequence>
<evidence type="ECO:0000313" key="2">
    <source>
        <dbReference type="Proteomes" id="UP000694419"/>
    </source>
</evidence>
<reference evidence="1" key="1">
    <citation type="submission" date="2025-08" db="UniProtKB">
        <authorList>
            <consortium name="Ensembl"/>
        </authorList>
    </citation>
    <scope>IDENTIFICATION</scope>
</reference>
<organism evidence="1 2">
    <name type="scientific">Calidris pygmaea</name>
    <name type="common">Spoon-billed sandpiper</name>
    <dbReference type="NCBI Taxonomy" id="425635"/>
    <lineage>
        <taxon>Eukaryota</taxon>
        <taxon>Metazoa</taxon>
        <taxon>Chordata</taxon>
        <taxon>Craniata</taxon>
        <taxon>Vertebrata</taxon>
        <taxon>Euteleostomi</taxon>
        <taxon>Archelosauria</taxon>
        <taxon>Archosauria</taxon>
        <taxon>Dinosauria</taxon>
        <taxon>Saurischia</taxon>
        <taxon>Theropoda</taxon>
        <taxon>Coelurosauria</taxon>
        <taxon>Aves</taxon>
        <taxon>Neognathae</taxon>
        <taxon>Neoaves</taxon>
        <taxon>Charadriiformes</taxon>
        <taxon>Scolopacidae</taxon>
        <taxon>Calidris</taxon>
    </lineage>
</organism>
<evidence type="ECO:0000313" key="1">
    <source>
        <dbReference type="Ensembl" id="ENSCPGP00000011032.1"/>
    </source>
</evidence>
<accession>A0A8C3PLP8</accession>
<dbReference type="Ensembl" id="ENSCPGT00000012095.1">
    <property type="protein sequence ID" value="ENSCPGP00000011032.1"/>
    <property type="gene ID" value="ENSCPGG00000007864.1"/>
</dbReference>
<dbReference type="Proteomes" id="UP000694419">
    <property type="component" value="Unplaced"/>
</dbReference>